<dbReference type="InterPro" id="IPR001509">
    <property type="entry name" value="Epimerase_deHydtase"/>
</dbReference>
<dbReference type="InterPro" id="IPR036291">
    <property type="entry name" value="NAD(P)-bd_dom_sf"/>
</dbReference>
<organism evidence="2 3">
    <name type="scientific">Ramlibacter lithotrophicus</name>
    <dbReference type="NCBI Taxonomy" id="2606681"/>
    <lineage>
        <taxon>Bacteria</taxon>
        <taxon>Pseudomonadati</taxon>
        <taxon>Pseudomonadota</taxon>
        <taxon>Betaproteobacteria</taxon>
        <taxon>Burkholderiales</taxon>
        <taxon>Comamonadaceae</taxon>
        <taxon>Ramlibacter</taxon>
    </lineage>
</organism>
<accession>A0A7X6DL33</accession>
<dbReference type="AlphaFoldDB" id="A0A7X6DL33"/>
<sequence>MRVLVLGGSGYVGSRLCALLRDSGWATPVCGSSRSAVAGVESVRVDTRDAAAVRQALQGIDAVVNCVAGNASAIGEGARVLTEGALAAGCRRLVHLSSMSVYGAVEGRVDESVATDGSLGWYGQAKCEAEAHVAAFAAQGGSAVMLRPGCVAGPGSDLWVGRIGRLLQARRLGDLGIAGDGWSNLVHVEDVCQAVLAALHGADAAPGVRTYNLAAPDSPRWNEYFVDLALAIGATPVRRLSSLQLRLDATLAGPPLKVAEILAKRVLGDARSVPVPLPPNLLGLWERHLQLDSGRASRELGLQWTPYAVTLQQSAAWFLQQRRGSLPDVPMLRGGDSPT</sequence>
<dbReference type="SUPFAM" id="SSF51735">
    <property type="entry name" value="NAD(P)-binding Rossmann-fold domains"/>
    <property type="match status" value="1"/>
</dbReference>
<evidence type="ECO:0000259" key="1">
    <source>
        <dbReference type="Pfam" id="PF01370"/>
    </source>
</evidence>
<dbReference type="Gene3D" id="3.40.50.720">
    <property type="entry name" value="NAD(P)-binding Rossmann-like Domain"/>
    <property type="match status" value="1"/>
</dbReference>
<protein>
    <submittedName>
        <fullName evidence="2">NAD-dependent epimerase/dehydratase family protein</fullName>
    </submittedName>
</protein>
<dbReference type="GO" id="GO:0004029">
    <property type="term" value="F:aldehyde dehydrogenase (NAD+) activity"/>
    <property type="evidence" value="ECO:0007669"/>
    <property type="project" value="TreeGrafter"/>
</dbReference>
<dbReference type="PANTHER" id="PTHR48079:SF6">
    <property type="entry name" value="NAD(P)-BINDING DOMAIN-CONTAINING PROTEIN-RELATED"/>
    <property type="match status" value="1"/>
</dbReference>
<feature type="domain" description="NAD-dependent epimerase/dehydratase" evidence="1">
    <location>
        <begin position="3"/>
        <end position="214"/>
    </location>
</feature>
<dbReference type="Pfam" id="PF01370">
    <property type="entry name" value="Epimerase"/>
    <property type="match status" value="1"/>
</dbReference>
<dbReference type="GO" id="GO:0005737">
    <property type="term" value="C:cytoplasm"/>
    <property type="evidence" value="ECO:0007669"/>
    <property type="project" value="TreeGrafter"/>
</dbReference>
<evidence type="ECO:0000313" key="3">
    <source>
        <dbReference type="Proteomes" id="UP000521868"/>
    </source>
</evidence>
<name>A0A7X6DL33_9BURK</name>
<proteinExistence type="predicted"/>
<gene>
    <name evidence="2" type="ORF">RAMLITH_25180</name>
</gene>
<comment type="caution">
    <text evidence="2">The sequence shown here is derived from an EMBL/GenBank/DDBJ whole genome shotgun (WGS) entry which is preliminary data.</text>
</comment>
<reference evidence="2 3" key="1">
    <citation type="journal article" date="2020" name="Nature">
        <title>Bacterial chemolithoautotrophy via manganese oxidation.</title>
        <authorList>
            <person name="Yu H."/>
            <person name="Leadbetter J.R."/>
        </authorList>
    </citation>
    <scope>NUCLEOTIDE SEQUENCE [LARGE SCALE GENOMIC DNA]</scope>
    <source>
        <strain evidence="2 3">RBP-1</strain>
    </source>
</reference>
<dbReference type="Proteomes" id="UP000521868">
    <property type="component" value="Unassembled WGS sequence"/>
</dbReference>
<dbReference type="InterPro" id="IPR051783">
    <property type="entry name" value="NAD(P)-dependent_oxidoreduct"/>
</dbReference>
<dbReference type="PANTHER" id="PTHR48079">
    <property type="entry name" value="PROTEIN YEEZ"/>
    <property type="match status" value="1"/>
</dbReference>
<evidence type="ECO:0000313" key="2">
    <source>
        <dbReference type="EMBL" id="NKE69112.1"/>
    </source>
</evidence>
<keyword evidence="3" id="KW-1185">Reference proteome</keyword>
<dbReference type="EMBL" id="VTOX01000015">
    <property type="protein sequence ID" value="NKE69112.1"/>
    <property type="molecule type" value="Genomic_DNA"/>
</dbReference>
<dbReference type="RefSeq" id="WP_168110253.1">
    <property type="nucleotide sequence ID" value="NZ_VTOX01000015.1"/>
</dbReference>